<feature type="non-terminal residue" evidence="1">
    <location>
        <position position="80"/>
    </location>
</feature>
<accession>A0ABV0P980</accession>
<evidence type="ECO:0000313" key="1">
    <source>
        <dbReference type="EMBL" id="MEQ2179977.1"/>
    </source>
</evidence>
<dbReference type="Proteomes" id="UP001476798">
    <property type="component" value="Unassembled WGS sequence"/>
</dbReference>
<evidence type="ECO:0000313" key="2">
    <source>
        <dbReference type="Proteomes" id="UP001476798"/>
    </source>
</evidence>
<comment type="caution">
    <text evidence="1">The sequence shown here is derived from an EMBL/GenBank/DDBJ whole genome shotgun (WGS) entry which is preliminary data.</text>
</comment>
<organism evidence="1 2">
    <name type="scientific">Goodea atripinnis</name>
    <dbReference type="NCBI Taxonomy" id="208336"/>
    <lineage>
        <taxon>Eukaryota</taxon>
        <taxon>Metazoa</taxon>
        <taxon>Chordata</taxon>
        <taxon>Craniata</taxon>
        <taxon>Vertebrata</taxon>
        <taxon>Euteleostomi</taxon>
        <taxon>Actinopterygii</taxon>
        <taxon>Neopterygii</taxon>
        <taxon>Teleostei</taxon>
        <taxon>Neoteleostei</taxon>
        <taxon>Acanthomorphata</taxon>
        <taxon>Ovalentaria</taxon>
        <taxon>Atherinomorphae</taxon>
        <taxon>Cyprinodontiformes</taxon>
        <taxon>Goodeidae</taxon>
        <taxon>Goodea</taxon>
    </lineage>
</organism>
<gene>
    <name evidence="1" type="ORF">GOODEAATRI_030850</name>
</gene>
<dbReference type="EMBL" id="JAHRIO010064981">
    <property type="protein sequence ID" value="MEQ2179977.1"/>
    <property type="molecule type" value="Genomic_DNA"/>
</dbReference>
<keyword evidence="2" id="KW-1185">Reference proteome</keyword>
<name>A0ABV0P980_9TELE</name>
<evidence type="ECO:0008006" key="3">
    <source>
        <dbReference type="Google" id="ProtNLM"/>
    </source>
</evidence>
<sequence length="80" mass="8925">MHHGCRKMLSRRAAGGIRCAMVTAAKATVDVLFVFLKFFKTIFCTELWSQTARCSLASSTWTQQIQILSGTANIADRSRQ</sequence>
<proteinExistence type="predicted"/>
<reference evidence="1 2" key="1">
    <citation type="submission" date="2021-06" db="EMBL/GenBank/DDBJ databases">
        <authorList>
            <person name="Palmer J.M."/>
        </authorList>
    </citation>
    <scope>NUCLEOTIDE SEQUENCE [LARGE SCALE GENOMIC DNA]</scope>
    <source>
        <strain evidence="1 2">GA_2019</strain>
        <tissue evidence="1">Muscle</tissue>
    </source>
</reference>
<protein>
    <recommendedName>
        <fullName evidence="3">Secreted protein</fullName>
    </recommendedName>
</protein>